<protein>
    <recommendedName>
        <fullName evidence="3">FAD-binding FR-type domain-containing protein</fullName>
    </recommendedName>
</protein>
<dbReference type="PANTHER" id="PTHR47215">
    <property type="match status" value="1"/>
</dbReference>
<accession>A0AAW1NW67</accession>
<organism evidence="1 2">
    <name type="scientific">Symbiochloris irregularis</name>
    <dbReference type="NCBI Taxonomy" id="706552"/>
    <lineage>
        <taxon>Eukaryota</taxon>
        <taxon>Viridiplantae</taxon>
        <taxon>Chlorophyta</taxon>
        <taxon>core chlorophytes</taxon>
        <taxon>Trebouxiophyceae</taxon>
        <taxon>Trebouxiales</taxon>
        <taxon>Trebouxiaceae</taxon>
        <taxon>Symbiochloris</taxon>
    </lineage>
</organism>
<sequence>MDTLLHRLQVSQARQASQVCNTGAASFSGRLPPSWVPAERAAHSARVPALQAGATPQSRAATAALEEEDLIQFPDRVNWYKAKFVANDAPDWTAGRFVLKREAAPNLREVTFEVEISREKIPLRNGYRHIGQQARVRISGGVEVDLAVASPPFALVLNKDPLFLARNDMTAGQTKTTREEISIMAELTVLVPKKDDLLDAWNVQDDSSIEIGPFQGAGMNLRGPIRSIWAYPTLVIFVEGLGIGTARSLVEADVEVGALNLSLRQEVRMYYRAPNQEALLYKDRYEDWERLGCKVVTSTRDTFMEMFDNDDTLSYDPFNTAAIILTGNDEEAEEAALEVCKEAEITEIARDSVEQQPTKYLE</sequence>
<dbReference type="Proteomes" id="UP001465755">
    <property type="component" value="Unassembled WGS sequence"/>
</dbReference>
<dbReference type="EMBL" id="JALJOQ010000131">
    <property type="protein sequence ID" value="KAK9795189.1"/>
    <property type="molecule type" value="Genomic_DNA"/>
</dbReference>
<dbReference type="PANTHER" id="PTHR47215:SF3">
    <property type="entry name" value="FAD-BINDING FR-TYPE DOMAIN-CONTAINING PROTEIN"/>
    <property type="match status" value="1"/>
</dbReference>
<proteinExistence type="predicted"/>
<evidence type="ECO:0000313" key="2">
    <source>
        <dbReference type="Proteomes" id="UP001465755"/>
    </source>
</evidence>
<comment type="caution">
    <text evidence="1">The sequence shown here is derived from an EMBL/GenBank/DDBJ whole genome shotgun (WGS) entry which is preliminary data.</text>
</comment>
<reference evidence="1 2" key="1">
    <citation type="journal article" date="2024" name="Nat. Commun.">
        <title>Phylogenomics reveals the evolutionary origins of lichenization in chlorophyte algae.</title>
        <authorList>
            <person name="Puginier C."/>
            <person name="Libourel C."/>
            <person name="Otte J."/>
            <person name="Skaloud P."/>
            <person name="Haon M."/>
            <person name="Grisel S."/>
            <person name="Petersen M."/>
            <person name="Berrin J.G."/>
            <person name="Delaux P.M."/>
            <person name="Dal Grande F."/>
            <person name="Keller J."/>
        </authorList>
    </citation>
    <scope>NUCLEOTIDE SEQUENCE [LARGE SCALE GENOMIC DNA]</scope>
    <source>
        <strain evidence="1 2">SAG 2036</strain>
    </source>
</reference>
<name>A0AAW1NW67_9CHLO</name>
<dbReference type="AlphaFoldDB" id="A0AAW1NW67"/>
<evidence type="ECO:0008006" key="3">
    <source>
        <dbReference type="Google" id="ProtNLM"/>
    </source>
</evidence>
<evidence type="ECO:0000313" key="1">
    <source>
        <dbReference type="EMBL" id="KAK9795189.1"/>
    </source>
</evidence>
<keyword evidence="2" id="KW-1185">Reference proteome</keyword>
<gene>
    <name evidence="1" type="ORF">WJX73_000070</name>
</gene>